<proteinExistence type="predicted"/>
<feature type="non-terminal residue" evidence="1">
    <location>
        <position position="1"/>
    </location>
</feature>
<name>A0A382RIF1_9ZZZZ</name>
<sequence>ISWAGKLEDAREQVRKLDFGLDWEL</sequence>
<reference evidence="1" key="1">
    <citation type="submission" date="2018-05" db="EMBL/GenBank/DDBJ databases">
        <authorList>
            <person name="Lanie J.A."/>
            <person name="Ng W.-L."/>
            <person name="Kazmierczak K.M."/>
            <person name="Andrzejewski T.M."/>
            <person name="Davidsen T.M."/>
            <person name="Wayne K.J."/>
            <person name="Tettelin H."/>
            <person name="Glass J.I."/>
            <person name="Rusch D."/>
            <person name="Podicherti R."/>
            <person name="Tsui H.-C.T."/>
            <person name="Winkler M.E."/>
        </authorList>
    </citation>
    <scope>NUCLEOTIDE SEQUENCE</scope>
</reference>
<protein>
    <submittedName>
        <fullName evidence="1">Uncharacterized protein</fullName>
    </submittedName>
</protein>
<dbReference type="EMBL" id="UINC01121621">
    <property type="protein sequence ID" value="SVC96917.1"/>
    <property type="molecule type" value="Genomic_DNA"/>
</dbReference>
<evidence type="ECO:0000313" key="1">
    <source>
        <dbReference type="EMBL" id="SVC96917.1"/>
    </source>
</evidence>
<accession>A0A382RIF1</accession>
<organism evidence="1">
    <name type="scientific">marine metagenome</name>
    <dbReference type="NCBI Taxonomy" id="408172"/>
    <lineage>
        <taxon>unclassified sequences</taxon>
        <taxon>metagenomes</taxon>
        <taxon>ecological metagenomes</taxon>
    </lineage>
</organism>
<dbReference type="AlphaFoldDB" id="A0A382RIF1"/>
<gene>
    <name evidence="1" type="ORF">METZ01_LOCUS349771</name>
</gene>